<gene>
    <name evidence="2" type="ORF">EZS27_003773</name>
</gene>
<dbReference type="Pfam" id="PF03235">
    <property type="entry name" value="GmrSD_N"/>
    <property type="match status" value="1"/>
</dbReference>
<dbReference type="InterPro" id="IPR004919">
    <property type="entry name" value="GmrSD_N"/>
</dbReference>
<sequence length="369" mass="42853">MNTTLQDQIELKSKEIHTDSYSMSIGEIISMYKEGDIDIHPEFQRFFRWTSSQKTRLIESILLNIPIPSIFVSQRKDGIWDVVDGLQRISTILQFVGILTNEKGKKEEPLVLEATELLPALKGKTFGSDDSEETNETLSDAQRRCFKRVKLNMVIIQKESDENNKYDLFQRLNTGGTTLNSQEVRSCLMVMTNSELYRRIKELTDYSAFIQTTGLNEKNIEEQYNFELIIRFICLRKCSLETIKNISDLGDYLNRQIIQNMRNSEFNWENEFKAFRRTFDLLNSSLKEKSFVKYDNTVFKGFVVSAYEIVALGIGYNPDNVQENKVEDKIKQAWKTIIEESISWKGNNASARLVKTLTLGRRIFQDESI</sequence>
<evidence type="ECO:0000259" key="1">
    <source>
        <dbReference type="Pfam" id="PF03235"/>
    </source>
</evidence>
<comment type="caution">
    <text evidence="2">The sequence shown here is derived from an EMBL/GenBank/DDBJ whole genome shotgun (WGS) entry which is preliminary data.</text>
</comment>
<dbReference type="PANTHER" id="PTHR39639">
    <property type="entry name" value="CHROMOSOME 16, WHOLE GENOME SHOTGUN SEQUENCE"/>
    <property type="match status" value="1"/>
</dbReference>
<feature type="domain" description="GmrSD restriction endonucleases N-terminal" evidence="1">
    <location>
        <begin position="25"/>
        <end position="187"/>
    </location>
</feature>
<name>A0A5J4SUD4_9ZZZZ</name>
<dbReference type="PANTHER" id="PTHR39639:SF1">
    <property type="entry name" value="DUF262 DOMAIN-CONTAINING PROTEIN"/>
    <property type="match status" value="1"/>
</dbReference>
<accession>A0A5J4SUD4</accession>
<reference evidence="2" key="1">
    <citation type="submission" date="2019-03" db="EMBL/GenBank/DDBJ databases">
        <title>Single cell metagenomics reveals metabolic interactions within the superorganism composed of flagellate Streblomastix strix and complex community of Bacteroidetes bacteria on its surface.</title>
        <authorList>
            <person name="Treitli S.C."/>
            <person name="Kolisko M."/>
            <person name="Husnik F."/>
            <person name="Keeling P."/>
            <person name="Hampl V."/>
        </authorList>
    </citation>
    <scope>NUCLEOTIDE SEQUENCE</scope>
    <source>
        <strain evidence="2">STM</strain>
    </source>
</reference>
<evidence type="ECO:0000313" key="2">
    <source>
        <dbReference type="EMBL" id="KAA6348795.1"/>
    </source>
</evidence>
<proteinExistence type="predicted"/>
<protein>
    <recommendedName>
        <fullName evidence="1">GmrSD restriction endonucleases N-terminal domain-containing protein</fullName>
    </recommendedName>
</protein>
<dbReference type="EMBL" id="SNRY01000060">
    <property type="protein sequence ID" value="KAA6348795.1"/>
    <property type="molecule type" value="Genomic_DNA"/>
</dbReference>
<dbReference type="AlphaFoldDB" id="A0A5J4SUD4"/>
<organism evidence="2">
    <name type="scientific">termite gut metagenome</name>
    <dbReference type="NCBI Taxonomy" id="433724"/>
    <lineage>
        <taxon>unclassified sequences</taxon>
        <taxon>metagenomes</taxon>
        <taxon>organismal metagenomes</taxon>
    </lineage>
</organism>